<dbReference type="RefSeq" id="WP_091794875.1">
    <property type="nucleotide sequence ID" value="NZ_CP016353.1"/>
</dbReference>
<evidence type="ECO:0000313" key="5">
    <source>
        <dbReference type="Proteomes" id="UP000199494"/>
    </source>
</evidence>
<name>A0A222VMA4_9PSEU</name>
<dbReference type="Pfam" id="PF08241">
    <property type="entry name" value="Methyltransf_11"/>
    <property type="match status" value="1"/>
</dbReference>
<protein>
    <submittedName>
        <fullName evidence="4">Methyltransferase domain-containing protein</fullName>
    </submittedName>
</protein>
<accession>A0A222VMA4</accession>
<dbReference type="InterPro" id="IPR029063">
    <property type="entry name" value="SAM-dependent_MTases_sf"/>
</dbReference>
<dbReference type="SUPFAM" id="SSF53335">
    <property type="entry name" value="S-adenosyl-L-methionine-dependent methyltransferases"/>
    <property type="match status" value="1"/>
</dbReference>
<dbReference type="AlphaFoldDB" id="A0A222VMA4"/>
<reference evidence="4 5" key="1">
    <citation type="submission" date="2016-10" db="EMBL/GenBank/DDBJ databases">
        <authorList>
            <person name="de Groot N.N."/>
        </authorList>
    </citation>
    <scope>NUCLEOTIDE SEQUENCE [LARGE SCALE GENOMIC DNA]</scope>
    <source>
        <strain evidence="4 5">CGMCC 4.5506</strain>
    </source>
</reference>
<dbReference type="EMBL" id="FMZE01000001">
    <property type="protein sequence ID" value="SDC02555.1"/>
    <property type="molecule type" value="Genomic_DNA"/>
</dbReference>
<evidence type="ECO:0000256" key="2">
    <source>
        <dbReference type="ARBA" id="ARBA00022679"/>
    </source>
</evidence>
<dbReference type="PANTHER" id="PTHR43464:SF19">
    <property type="entry name" value="UBIQUINONE BIOSYNTHESIS O-METHYLTRANSFERASE, MITOCHONDRIAL"/>
    <property type="match status" value="1"/>
</dbReference>
<organism evidence="4 5">
    <name type="scientific">Prauserella marina</name>
    <dbReference type="NCBI Taxonomy" id="530584"/>
    <lineage>
        <taxon>Bacteria</taxon>
        <taxon>Bacillati</taxon>
        <taxon>Actinomycetota</taxon>
        <taxon>Actinomycetes</taxon>
        <taxon>Pseudonocardiales</taxon>
        <taxon>Pseudonocardiaceae</taxon>
        <taxon>Prauserella</taxon>
    </lineage>
</organism>
<dbReference type="InterPro" id="IPR013216">
    <property type="entry name" value="Methyltransf_11"/>
</dbReference>
<dbReference type="PANTHER" id="PTHR43464">
    <property type="entry name" value="METHYLTRANSFERASE"/>
    <property type="match status" value="1"/>
</dbReference>
<keyword evidence="5" id="KW-1185">Reference proteome</keyword>
<keyword evidence="1 4" id="KW-0489">Methyltransferase</keyword>
<dbReference type="CDD" id="cd02440">
    <property type="entry name" value="AdoMet_MTases"/>
    <property type="match status" value="1"/>
</dbReference>
<dbReference type="Proteomes" id="UP000199494">
    <property type="component" value="Unassembled WGS sequence"/>
</dbReference>
<dbReference type="KEGG" id="pmad:BAY61_08785"/>
<dbReference type="OrthoDB" id="6064711at2"/>
<evidence type="ECO:0000256" key="1">
    <source>
        <dbReference type="ARBA" id="ARBA00022603"/>
    </source>
</evidence>
<dbReference type="STRING" id="530584.SAMN05421630_101116"/>
<gene>
    <name evidence="4" type="ORF">SAMN05421630_101116</name>
</gene>
<keyword evidence="3" id="KW-0949">S-adenosyl-L-methionine</keyword>
<proteinExistence type="predicted"/>
<sequence>MPFNHNDCYHPLLLRHLPEGARTALDVGCGGGRFARGLAARGLDVTAVDPATGMIDIARALGSRGTGSIEYRTADITAMDLPEGHYDFISCLASLHHVPFSTVSALRAALAPGGVLVVLGLARPSAPGDWAKWLSASPVNMAARLLVHAGERINGGSDPHPQAPVRHWSMTMNGVRREADRLLPGSTVRTLLFWRYLLTYRAE</sequence>
<keyword evidence="2 4" id="KW-0808">Transferase</keyword>
<dbReference type="Gene3D" id="3.40.50.150">
    <property type="entry name" value="Vaccinia Virus protein VP39"/>
    <property type="match status" value="1"/>
</dbReference>
<dbReference type="GO" id="GO:0008757">
    <property type="term" value="F:S-adenosylmethionine-dependent methyltransferase activity"/>
    <property type="evidence" value="ECO:0007669"/>
    <property type="project" value="InterPro"/>
</dbReference>
<evidence type="ECO:0000256" key="3">
    <source>
        <dbReference type="ARBA" id="ARBA00022691"/>
    </source>
</evidence>
<evidence type="ECO:0000313" key="4">
    <source>
        <dbReference type="EMBL" id="SDC02555.1"/>
    </source>
</evidence>
<dbReference type="GO" id="GO:0032259">
    <property type="term" value="P:methylation"/>
    <property type="evidence" value="ECO:0007669"/>
    <property type="project" value="UniProtKB-KW"/>
</dbReference>